<dbReference type="AlphaFoldDB" id="A0A378U222"/>
<name>A0A378U222_MYROD</name>
<dbReference type="GO" id="GO:0032259">
    <property type="term" value="P:methylation"/>
    <property type="evidence" value="ECO:0007669"/>
    <property type="project" value="UniProtKB-KW"/>
</dbReference>
<protein>
    <submittedName>
        <fullName evidence="1">3-demethylubiquinone-9 3-methyltransferase</fullName>
        <ecNumber evidence="1">2.1.1.64</ecNumber>
    </submittedName>
</protein>
<reference evidence="1 2" key="1">
    <citation type="submission" date="2018-06" db="EMBL/GenBank/DDBJ databases">
        <authorList>
            <consortium name="Pathogen Informatics"/>
            <person name="Doyle S."/>
        </authorList>
    </citation>
    <scope>NUCLEOTIDE SEQUENCE [LARGE SCALE GENOMIC DNA]</scope>
    <source>
        <strain evidence="1 2">NCTC11179</strain>
    </source>
</reference>
<gene>
    <name evidence="1" type="primary">ubiG_2</name>
    <name evidence="1" type="ORF">NCTC11179_02835</name>
</gene>
<keyword evidence="2" id="KW-1185">Reference proteome</keyword>
<dbReference type="RefSeq" id="WP_115092794.1">
    <property type="nucleotide sequence ID" value="NZ_CP068107.1"/>
</dbReference>
<dbReference type="CDD" id="cd02440">
    <property type="entry name" value="AdoMet_MTases"/>
    <property type="match status" value="1"/>
</dbReference>
<keyword evidence="1" id="KW-0808">Transferase</keyword>
<keyword evidence="1" id="KW-0489">Methyltransferase</keyword>
<dbReference type="GO" id="GO:0061542">
    <property type="term" value="F:3-demethylubiquinol 3-O-methyltransferase activity"/>
    <property type="evidence" value="ECO:0007669"/>
    <property type="project" value="UniProtKB-EC"/>
</dbReference>
<keyword evidence="1" id="KW-0830">Ubiquinone</keyword>
<organism evidence="1 2">
    <name type="scientific">Myroides odoratus</name>
    <name type="common">Flavobacterium odoratum</name>
    <dbReference type="NCBI Taxonomy" id="256"/>
    <lineage>
        <taxon>Bacteria</taxon>
        <taxon>Pseudomonadati</taxon>
        <taxon>Bacteroidota</taxon>
        <taxon>Flavobacteriia</taxon>
        <taxon>Flavobacteriales</taxon>
        <taxon>Flavobacteriaceae</taxon>
        <taxon>Myroides</taxon>
    </lineage>
</organism>
<evidence type="ECO:0000313" key="2">
    <source>
        <dbReference type="Proteomes" id="UP000255024"/>
    </source>
</evidence>
<dbReference type="EMBL" id="UGQL01000002">
    <property type="protein sequence ID" value="STZ69329.1"/>
    <property type="molecule type" value="Genomic_DNA"/>
</dbReference>
<dbReference type="PANTHER" id="PTHR43861">
    <property type="entry name" value="TRANS-ACONITATE 2-METHYLTRANSFERASE-RELATED"/>
    <property type="match status" value="1"/>
</dbReference>
<dbReference type="EC" id="2.1.1.64" evidence="1"/>
<proteinExistence type="predicted"/>
<accession>A0A378U222</accession>
<dbReference type="Pfam" id="PF13489">
    <property type="entry name" value="Methyltransf_23"/>
    <property type="match status" value="1"/>
</dbReference>
<dbReference type="Proteomes" id="UP000255024">
    <property type="component" value="Unassembled WGS sequence"/>
</dbReference>
<evidence type="ECO:0000313" key="1">
    <source>
        <dbReference type="EMBL" id="STZ69329.1"/>
    </source>
</evidence>
<dbReference type="Gene3D" id="3.40.50.150">
    <property type="entry name" value="Vaccinia Virus protein VP39"/>
    <property type="match status" value="1"/>
</dbReference>
<dbReference type="InterPro" id="IPR029063">
    <property type="entry name" value="SAM-dependent_MTases_sf"/>
</dbReference>
<sequence length="283" mass="32844">MNFTKDEKFLAVKDYTVSQEIFSLYYNRAYDLLLTDPIPPKEILGNYYQSENYISHTDGKRNLFERLYQGVKKIALRKKVDLLFKQNNTVGSLLDIGCGTGDFLVEAKKRGWTTTGFEPNDKASELATKKGITIAKQLSDLPDHSFDVITLWHVLEHIPNLEEQIIALRRLLKPEGKLILAVPNYKSYDAMHYKEYWAAFDVPRHIWHFSQKSIATIFAQFDFKVDELQPMLFDSFYVSLLSEEYKNGKKNWIKAFFVGLRSNVEARNSMEYSSLIYCLSKTA</sequence>
<dbReference type="SUPFAM" id="SSF53335">
    <property type="entry name" value="S-adenosyl-L-methionine-dependent methyltransferases"/>
    <property type="match status" value="1"/>
</dbReference>